<evidence type="ECO:0000313" key="13">
    <source>
        <dbReference type="EMBL" id="MDW4824367.1"/>
    </source>
</evidence>
<dbReference type="EMBL" id="JAPMLE010000001">
    <property type="protein sequence ID" value="MDR8523226.1"/>
    <property type="molecule type" value="Genomic_DNA"/>
</dbReference>
<reference evidence="12" key="2">
    <citation type="submission" date="2022-11" db="EMBL/GenBank/DDBJ databases">
        <title>Prophages regulate Shewanella fidelis motility and biofilm formation: implications for gut colonization dynamics in Ciona robusta.</title>
        <authorList>
            <person name="Natarajan O."/>
            <person name="Gibboney S.L."/>
            <person name="Young M.N."/>
            <person name="Lim S.J."/>
            <person name="Pluta N."/>
            <person name="Atkinson C.G.F."/>
            <person name="Leigh B.A."/>
            <person name="Liberti A."/>
            <person name="Kees E."/>
            <person name="Breitbart M."/>
            <person name="Gralnick J."/>
            <person name="Dishaw L.J."/>
        </authorList>
    </citation>
    <scope>NUCLEOTIDE SEQUENCE</scope>
    <source>
        <strain evidence="12">3313</strain>
    </source>
</reference>
<organism evidence="12 14">
    <name type="scientific">Shewanella fidelis</name>
    <dbReference type="NCBI Taxonomy" id="173509"/>
    <lineage>
        <taxon>Bacteria</taxon>
        <taxon>Pseudomonadati</taxon>
        <taxon>Pseudomonadota</taxon>
        <taxon>Gammaproteobacteria</taxon>
        <taxon>Alteromonadales</taxon>
        <taxon>Shewanellaceae</taxon>
        <taxon>Shewanella</taxon>
    </lineage>
</organism>
<comment type="similarity">
    <text evidence="10">Belongs to the LpxH family.</text>
</comment>
<dbReference type="GO" id="GO:0008758">
    <property type="term" value="F:UDP-2,3-diacylglucosamine hydrolase activity"/>
    <property type="evidence" value="ECO:0007669"/>
    <property type="project" value="UniProtKB-UniRule"/>
</dbReference>
<dbReference type="GO" id="GO:0019897">
    <property type="term" value="C:extrinsic component of plasma membrane"/>
    <property type="evidence" value="ECO:0007669"/>
    <property type="project" value="UniProtKB-UniRule"/>
</dbReference>
<dbReference type="SUPFAM" id="SSF56300">
    <property type="entry name" value="Metallo-dependent phosphatases"/>
    <property type="match status" value="1"/>
</dbReference>
<feature type="binding site" evidence="10">
    <location>
        <position position="8"/>
    </location>
    <ligand>
        <name>Mn(2+)</name>
        <dbReference type="ChEBI" id="CHEBI:29035"/>
        <label>1</label>
    </ligand>
</feature>
<feature type="binding site" evidence="10">
    <location>
        <position position="41"/>
    </location>
    <ligand>
        <name>Mn(2+)</name>
        <dbReference type="ChEBI" id="CHEBI:29035"/>
        <label>2</label>
    </ligand>
</feature>
<evidence type="ECO:0000256" key="6">
    <source>
        <dbReference type="ARBA" id="ARBA00022801"/>
    </source>
</evidence>
<feature type="binding site" evidence="10">
    <location>
        <position position="10"/>
    </location>
    <ligand>
        <name>Mn(2+)</name>
        <dbReference type="ChEBI" id="CHEBI:29035"/>
        <label>1</label>
    </ligand>
</feature>
<feature type="domain" description="Calcineurin-like phosphoesterase" evidence="11">
    <location>
        <begin position="1"/>
        <end position="198"/>
    </location>
</feature>
<feature type="binding site" evidence="10">
    <location>
        <position position="196"/>
    </location>
    <ligand>
        <name>Mn(2+)</name>
        <dbReference type="ChEBI" id="CHEBI:29035"/>
        <label>1</label>
    </ligand>
</feature>
<dbReference type="NCBIfam" id="NF003743">
    <property type="entry name" value="PRK05340.1"/>
    <property type="match status" value="1"/>
</dbReference>
<dbReference type="InterPro" id="IPR029052">
    <property type="entry name" value="Metallo-depent_PP-like"/>
</dbReference>
<keyword evidence="9 10" id="KW-0464">Manganese</keyword>
<dbReference type="AlphaFoldDB" id="A0AAW8NLY7"/>
<evidence type="ECO:0000259" key="11">
    <source>
        <dbReference type="Pfam" id="PF00149"/>
    </source>
</evidence>
<evidence type="ECO:0000256" key="3">
    <source>
        <dbReference type="ARBA" id="ARBA00022519"/>
    </source>
</evidence>
<evidence type="ECO:0000256" key="1">
    <source>
        <dbReference type="ARBA" id="ARBA00022475"/>
    </source>
</evidence>
<comment type="catalytic activity">
    <reaction evidence="10">
        <text>UDP-2-N,3-O-bis[(3R)-3-hydroxytetradecanoyl]-alpha-D-glucosamine + H2O = 2-N,3-O-bis[(3R)-3-hydroxytetradecanoyl]-alpha-D-glucosaminyl 1-phosphate + UMP + 2 H(+)</text>
        <dbReference type="Rhea" id="RHEA:25213"/>
        <dbReference type="ChEBI" id="CHEBI:15377"/>
        <dbReference type="ChEBI" id="CHEBI:15378"/>
        <dbReference type="ChEBI" id="CHEBI:57865"/>
        <dbReference type="ChEBI" id="CHEBI:57957"/>
        <dbReference type="ChEBI" id="CHEBI:78847"/>
        <dbReference type="EC" id="3.6.1.54"/>
    </reaction>
</comment>
<evidence type="ECO:0000313" key="15">
    <source>
        <dbReference type="Proteomes" id="UP001271263"/>
    </source>
</evidence>
<name>A0AAW8NLY7_9GAMM</name>
<dbReference type="Proteomes" id="UP001259340">
    <property type="component" value="Unassembled WGS sequence"/>
</dbReference>
<feature type="binding site" evidence="10">
    <location>
        <position position="194"/>
    </location>
    <ligand>
        <name>Mn(2+)</name>
        <dbReference type="ChEBI" id="CHEBI:29035"/>
        <label>2</label>
    </ligand>
</feature>
<evidence type="ECO:0000256" key="10">
    <source>
        <dbReference type="HAMAP-Rule" id="MF_00575"/>
    </source>
</evidence>
<feature type="binding site" evidence="10">
    <location>
        <position position="163"/>
    </location>
    <ligand>
        <name>substrate</name>
    </ligand>
</feature>
<evidence type="ECO:0000313" key="12">
    <source>
        <dbReference type="EMBL" id="MDR8523226.1"/>
    </source>
</evidence>
<feature type="binding site" evidence="10">
    <location>
        <position position="41"/>
    </location>
    <ligand>
        <name>Mn(2+)</name>
        <dbReference type="ChEBI" id="CHEBI:29035"/>
        <label>1</label>
    </ligand>
</feature>
<dbReference type="Proteomes" id="UP001271263">
    <property type="component" value="Unassembled WGS sequence"/>
</dbReference>
<keyword evidence="1 10" id="KW-1003">Cell membrane</keyword>
<dbReference type="PANTHER" id="PTHR34990">
    <property type="entry name" value="UDP-2,3-DIACYLGLUCOSAMINE HYDROLASE-RELATED"/>
    <property type="match status" value="1"/>
</dbReference>
<evidence type="ECO:0000256" key="8">
    <source>
        <dbReference type="ARBA" id="ARBA00023136"/>
    </source>
</evidence>
<evidence type="ECO:0000256" key="2">
    <source>
        <dbReference type="ARBA" id="ARBA00022516"/>
    </source>
</evidence>
<protein>
    <recommendedName>
        <fullName evidence="10">UDP-2,3-diacylglucosamine hydrolase</fullName>
        <ecNumber evidence="10">3.6.1.54</ecNumber>
    </recommendedName>
    <alternativeName>
        <fullName evidence="10">UDP-2,3-diacylglucosamine diphosphatase</fullName>
    </alternativeName>
</protein>
<feature type="binding site" evidence="10">
    <location>
        <position position="194"/>
    </location>
    <ligand>
        <name>substrate</name>
    </ligand>
</feature>
<dbReference type="Gene3D" id="3.60.21.10">
    <property type="match status" value="1"/>
</dbReference>
<dbReference type="InterPro" id="IPR010138">
    <property type="entry name" value="UDP-diacylglucosamine_Hdrlase"/>
</dbReference>
<keyword evidence="7 10" id="KW-0443">Lipid metabolism</keyword>
<dbReference type="Pfam" id="PF00149">
    <property type="entry name" value="Metallophos"/>
    <property type="match status" value="1"/>
</dbReference>
<keyword evidence="8 10" id="KW-0472">Membrane</keyword>
<dbReference type="EC" id="3.6.1.54" evidence="10"/>
<feature type="binding site" evidence="10">
    <location>
        <position position="113"/>
    </location>
    <ligand>
        <name>Mn(2+)</name>
        <dbReference type="ChEBI" id="CHEBI:29035"/>
        <label>2</label>
    </ligand>
</feature>
<evidence type="ECO:0000256" key="5">
    <source>
        <dbReference type="ARBA" id="ARBA00022723"/>
    </source>
</evidence>
<dbReference type="EMBL" id="JAPMLD010000003">
    <property type="protein sequence ID" value="MDW4824367.1"/>
    <property type="molecule type" value="Genomic_DNA"/>
</dbReference>
<comment type="subcellular location">
    <subcellularLocation>
        <location evidence="10">Cell inner membrane</location>
        <topology evidence="10">Peripheral membrane protein</topology>
        <orientation evidence="10">Cytoplasmic side</orientation>
    </subcellularLocation>
</comment>
<keyword evidence="3 10" id="KW-0997">Cell inner membrane</keyword>
<dbReference type="GO" id="GO:0030145">
    <property type="term" value="F:manganese ion binding"/>
    <property type="evidence" value="ECO:0007669"/>
    <property type="project" value="UniProtKB-UniRule"/>
</dbReference>
<evidence type="ECO:0000256" key="7">
    <source>
        <dbReference type="ARBA" id="ARBA00023098"/>
    </source>
</evidence>
<evidence type="ECO:0000256" key="9">
    <source>
        <dbReference type="ARBA" id="ARBA00023211"/>
    </source>
</evidence>
<dbReference type="GO" id="GO:0005737">
    <property type="term" value="C:cytoplasm"/>
    <property type="evidence" value="ECO:0007669"/>
    <property type="project" value="InterPro"/>
</dbReference>
<dbReference type="PANTHER" id="PTHR34990:SF1">
    <property type="entry name" value="UDP-2,3-DIACYLGLUCOSAMINE HYDROLASE"/>
    <property type="match status" value="1"/>
</dbReference>
<dbReference type="GO" id="GO:0009245">
    <property type="term" value="P:lipid A biosynthetic process"/>
    <property type="evidence" value="ECO:0007669"/>
    <property type="project" value="UniProtKB-UniRule"/>
</dbReference>
<dbReference type="NCBIfam" id="TIGR01854">
    <property type="entry name" value="lipid_A_lpxH"/>
    <property type="match status" value="1"/>
</dbReference>
<feature type="binding site" evidence="10">
    <location>
        <position position="166"/>
    </location>
    <ligand>
        <name>substrate</name>
    </ligand>
</feature>
<feature type="binding site" evidence="10">
    <location>
        <position position="159"/>
    </location>
    <ligand>
        <name>substrate</name>
    </ligand>
</feature>
<comment type="pathway">
    <text evidence="10">Glycolipid biosynthesis; lipid IV(A) biosynthesis; lipid IV(A) from (3R)-3-hydroxytetradecanoyl-[acyl-carrier-protein] and UDP-N-acetyl-alpha-D-glucosamine: step 4/6.</text>
</comment>
<evidence type="ECO:0000256" key="4">
    <source>
        <dbReference type="ARBA" id="ARBA00022556"/>
    </source>
</evidence>
<comment type="caution">
    <text evidence="12">The sequence shown here is derived from an EMBL/GenBank/DDBJ whole genome shotgun (WGS) entry which is preliminary data.</text>
</comment>
<reference evidence="13 15" key="1">
    <citation type="journal article" date="2022" name="bioRxiv">
        <title>Prophages regulate Shewanella fidelis 3313 motility and biofilm formation: implications for gut colonization dynamics in Ciona robusta.</title>
        <authorList>
            <person name="Natarajan O."/>
            <person name="Gibboney S.L."/>
            <person name="Young M.N."/>
            <person name="Lim S.J."/>
            <person name="Pluta N."/>
            <person name="Atkinson C.G."/>
            <person name="Leigh B.A."/>
            <person name="Liberti A."/>
            <person name="Kees E.D."/>
            <person name="Breitbart M."/>
            <person name="Gralnick J.A."/>
            <person name="Dishaw L.J."/>
        </authorList>
    </citation>
    <scope>NUCLEOTIDE SEQUENCE [LARGE SCALE GENOMIC DNA]</scope>
    <source>
        <strain evidence="13 15">JG4066</strain>
    </source>
</reference>
<dbReference type="InterPro" id="IPR043461">
    <property type="entry name" value="LpxH-like"/>
</dbReference>
<comment type="function">
    <text evidence="10">Hydrolyzes the pyrophosphate bond of UDP-2,3-diacylglucosamine to yield 2,3-diacylglucosamine 1-phosphate (lipid X) and UMP by catalyzing the attack of water at the alpha-P atom. Involved in the biosynthesis of lipid A, a phosphorylated glycolipid that anchors the lipopolysaccharide to the outer membrane of the cell.</text>
</comment>
<dbReference type="InterPro" id="IPR004843">
    <property type="entry name" value="Calcineurin-like_PHP"/>
</dbReference>
<keyword evidence="4 10" id="KW-0441">Lipid A biosynthesis</keyword>
<dbReference type="RefSeq" id="WP_310654289.1">
    <property type="nucleotide sequence ID" value="NZ_JAPMLA010000003.1"/>
</dbReference>
<comment type="cofactor">
    <cofactor evidence="10">
        <name>Mn(2+)</name>
        <dbReference type="ChEBI" id="CHEBI:29035"/>
    </cofactor>
    <text evidence="10">Binds 2 Mn(2+) ions per subunit in a binuclear metal center.</text>
</comment>
<feature type="binding site" evidence="10">
    <location>
        <position position="121"/>
    </location>
    <ligand>
        <name>substrate</name>
    </ligand>
</feature>
<proteinExistence type="inferred from homology"/>
<keyword evidence="6 10" id="KW-0378">Hydrolase</keyword>
<keyword evidence="15" id="KW-1185">Reference proteome</keyword>
<sequence>MRTLFVGDLHLSADRPDITQAFLTFLDTQLDDTDALYILGDLFEVWVGDDIAEPFANQLADVIKKASAKLPIYFIHGNRDFLIGSQFAKRSGMILLPEVHTVDLYGVATVILHGDSLCTLDKAYQRFRKFRNFAWAKWLYAHLPKTKRLDIAAKLRSKSQSSNKQKSYTIMDVETDAVNQLLATTHTQQMIHGHTHRPAIHELENGKRRIVVGDWYEQGSMLVVEHDNVELIELPFGK</sequence>
<dbReference type="HAMAP" id="MF_00575">
    <property type="entry name" value="LpxH"/>
    <property type="match status" value="1"/>
</dbReference>
<gene>
    <name evidence="10" type="primary">lpxH</name>
    <name evidence="12" type="ORF">OS133_05925</name>
    <name evidence="13" type="ORF">OS134_09885</name>
</gene>
<keyword evidence="2 10" id="KW-0444">Lipid biosynthesis</keyword>
<dbReference type="CDD" id="cd07398">
    <property type="entry name" value="MPP_YbbF-LpxH"/>
    <property type="match status" value="1"/>
</dbReference>
<feature type="binding site" evidence="10">
    <location>
        <position position="78"/>
    </location>
    <ligand>
        <name>Mn(2+)</name>
        <dbReference type="ChEBI" id="CHEBI:29035"/>
        <label>2</label>
    </ligand>
</feature>
<keyword evidence="5 10" id="KW-0479">Metal-binding</keyword>
<evidence type="ECO:0000313" key="14">
    <source>
        <dbReference type="Proteomes" id="UP001259340"/>
    </source>
</evidence>
<feature type="binding site" evidence="10">
    <location>
        <begin position="78"/>
        <end position="79"/>
    </location>
    <ligand>
        <name>substrate</name>
    </ligand>
</feature>
<accession>A0AAW8NLY7</accession>